<sequence length="49" mass="5319">MIIVASCGVVFNIVMFFVLHADVCGTSLPHGHSHGHNHSHSHGHDHDHS</sequence>
<comment type="caution">
    <text evidence="2">The sequence shown here is derived from an EMBL/GenBank/DDBJ whole genome shotgun (WGS) entry which is preliminary data.</text>
</comment>
<evidence type="ECO:0000313" key="2">
    <source>
        <dbReference type="EMBL" id="CAF5149959.1"/>
    </source>
</evidence>
<evidence type="ECO:0000313" key="3">
    <source>
        <dbReference type="Proteomes" id="UP000663848"/>
    </source>
</evidence>
<reference evidence="2" key="1">
    <citation type="submission" date="2021-02" db="EMBL/GenBank/DDBJ databases">
        <authorList>
            <person name="Nowell W R."/>
        </authorList>
    </citation>
    <scope>NUCLEOTIDE SEQUENCE</scope>
</reference>
<accession>A0A822GQ15</accession>
<proteinExistence type="predicted"/>
<dbReference type="Proteomes" id="UP000663848">
    <property type="component" value="Unassembled WGS sequence"/>
</dbReference>
<evidence type="ECO:0000256" key="1">
    <source>
        <dbReference type="SAM" id="MobiDB-lite"/>
    </source>
</evidence>
<protein>
    <submittedName>
        <fullName evidence="2">Uncharacterized protein</fullName>
    </submittedName>
</protein>
<dbReference type="EMBL" id="CAJOBR010098765">
    <property type="protein sequence ID" value="CAF5149959.1"/>
    <property type="molecule type" value="Genomic_DNA"/>
</dbReference>
<name>A0A822GQ15_9BILA</name>
<feature type="compositionally biased region" description="Basic residues" evidence="1">
    <location>
        <begin position="31"/>
        <end position="41"/>
    </location>
</feature>
<feature type="region of interest" description="Disordered" evidence="1">
    <location>
        <begin position="30"/>
        <end position="49"/>
    </location>
</feature>
<dbReference type="AlphaFoldDB" id="A0A822GQ15"/>
<gene>
    <name evidence="2" type="ORF">QYT958_LOCUS48463</name>
</gene>
<feature type="non-terminal residue" evidence="2">
    <location>
        <position position="1"/>
    </location>
</feature>
<organism evidence="2 3">
    <name type="scientific">Rotaria socialis</name>
    <dbReference type="NCBI Taxonomy" id="392032"/>
    <lineage>
        <taxon>Eukaryota</taxon>
        <taxon>Metazoa</taxon>
        <taxon>Spiralia</taxon>
        <taxon>Gnathifera</taxon>
        <taxon>Rotifera</taxon>
        <taxon>Eurotatoria</taxon>
        <taxon>Bdelloidea</taxon>
        <taxon>Philodinida</taxon>
        <taxon>Philodinidae</taxon>
        <taxon>Rotaria</taxon>
    </lineage>
</organism>